<reference evidence="3 4" key="1">
    <citation type="submission" date="2016-10" db="EMBL/GenBank/DDBJ databases">
        <authorList>
            <person name="de Groot N.N."/>
        </authorList>
    </citation>
    <scope>NUCLEOTIDE SEQUENCE [LARGE SCALE GENOMIC DNA]</scope>
    <source>
        <strain evidence="3 4">DSM 19219</strain>
    </source>
</reference>
<evidence type="ECO:0000256" key="1">
    <source>
        <dbReference type="ARBA" id="ARBA00006987"/>
    </source>
</evidence>
<keyword evidence="3" id="KW-0675">Receptor</keyword>
<evidence type="ECO:0000256" key="2">
    <source>
        <dbReference type="SAM" id="SignalP"/>
    </source>
</evidence>
<dbReference type="AlphaFoldDB" id="A0A1H2RQB6"/>
<comment type="similarity">
    <text evidence="1">Belongs to the UPF0065 (bug) family.</text>
</comment>
<dbReference type="Gene3D" id="3.40.190.10">
    <property type="entry name" value="Periplasmic binding protein-like II"/>
    <property type="match status" value="1"/>
</dbReference>
<dbReference type="PANTHER" id="PTHR42928:SF5">
    <property type="entry name" value="BLR1237 PROTEIN"/>
    <property type="match status" value="1"/>
</dbReference>
<accession>A0A1H2RQB6</accession>
<name>A0A1H2RQB6_9GAMM</name>
<dbReference type="Pfam" id="PF03401">
    <property type="entry name" value="TctC"/>
    <property type="match status" value="1"/>
</dbReference>
<organism evidence="3 4">
    <name type="scientific">Aidingimonas halophila</name>
    <dbReference type="NCBI Taxonomy" id="574349"/>
    <lineage>
        <taxon>Bacteria</taxon>
        <taxon>Pseudomonadati</taxon>
        <taxon>Pseudomonadota</taxon>
        <taxon>Gammaproteobacteria</taxon>
        <taxon>Oceanospirillales</taxon>
        <taxon>Halomonadaceae</taxon>
        <taxon>Aidingimonas</taxon>
    </lineage>
</organism>
<dbReference type="STRING" id="574349.SAMN05443545_101377"/>
<dbReference type="EMBL" id="FNNI01000001">
    <property type="protein sequence ID" value="SDW21350.1"/>
    <property type="molecule type" value="Genomic_DNA"/>
</dbReference>
<dbReference type="RefSeq" id="WP_092567785.1">
    <property type="nucleotide sequence ID" value="NZ_BMXH01000001.1"/>
</dbReference>
<keyword evidence="2" id="KW-0732">Signal</keyword>
<protein>
    <submittedName>
        <fullName evidence="3">Tripartite-type tricarboxylate transporter, receptor component TctC</fullName>
    </submittedName>
</protein>
<proteinExistence type="inferred from homology"/>
<dbReference type="Proteomes" id="UP000198500">
    <property type="component" value="Unassembled WGS sequence"/>
</dbReference>
<dbReference type="InterPro" id="IPR042100">
    <property type="entry name" value="Bug_dom1"/>
</dbReference>
<feature type="chain" id="PRO_5011702110" evidence="2">
    <location>
        <begin position="25"/>
        <end position="324"/>
    </location>
</feature>
<dbReference type="CDD" id="cd07012">
    <property type="entry name" value="PBP2_Bug_TTT"/>
    <property type="match status" value="1"/>
</dbReference>
<dbReference type="PIRSF" id="PIRSF017082">
    <property type="entry name" value="YflP"/>
    <property type="match status" value="1"/>
</dbReference>
<evidence type="ECO:0000313" key="3">
    <source>
        <dbReference type="EMBL" id="SDW21350.1"/>
    </source>
</evidence>
<dbReference type="OrthoDB" id="7246401at2"/>
<gene>
    <name evidence="3" type="ORF">SAMN05443545_101377</name>
</gene>
<sequence>MSSKNKMIVFGSLGVAMLMGPTLAAADEAANDYPSEDLKFLVAAGAGGGTDNFTRTVQPMLEEELDTSITVINLPSASGSVAHQRTANSEPDGHTWDFASSTLVTSLAAGQNPTELEELTPVARMQSDVMTLIVNPDKHEDLEAFLSYAEENPGEVTIGGTHAASPDKMAFLSFRDASGLDISFIPYDEEGSVSSNVLSGNIDGMFGEISSTLNYIESGDMRPILVFAEDRLENFPDIPTTVENGWDLTDGNERGVFVNADTPPEIVSQMEDALKSVYDSDEYQSYEEKVNLHYREGWMGSEEYKEKLEENLELYTRLIEETNQ</sequence>
<dbReference type="InterPro" id="IPR005064">
    <property type="entry name" value="BUG"/>
</dbReference>
<dbReference type="Gene3D" id="3.40.190.150">
    <property type="entry name" value="Bordetella uptake gene, domain 1"/>
    <property type="match status" value="1"/>
</dbReference>
<keyword evidence="4" id="KW-1185">Reference proteome</keyword>
<dbReference type="SUPFAM" id="SSF53850">
    <property type="entry name" value="Periplasmic binding protein-like II"/>
    <property type="match status" value="1"/>
</dbReference>
<dbReference type="PANTHER" id="PTHR42928">
    <property type="entry name" value="TRICARBOXYLATE-BINDING PROTEIN"/>
    <property type="match status" value="1"/>
</dbReference>
<evidence type="ECO:0000313" key="4">
    <source>
        <dbReference type="Proteomes" id="UP000198500"/>
    </source>
</evidence>
<feature type="signal peptide" evidence="2">
    <location>
        <begin position="1"/>
        <end position="24"/>
    </location>
</feature>